<dbReference type="InterPro" id="IPR008972">
    <property type="entry name" value="Cupredoxin"/>
</dbReference>
<comment type="caution">
    <text evidence="16">The sequence shown here is derived from an EMBL/GenBank/DDBJ whole genome shotgun (WGS) entry which is preliminary data.</text>
</comment>
<keyword evidence="10" id="KW-0186">Copper</keyword>
<keyword evidence="13" id="KW-1133">Transmembrane helix</keyword>
<comment type="similarity">
    <text evidence="3">Belongs to the multicopper oxidase family.</text>
</comment>
<feature type="region of interest" description="Disordered" evidence="12">
    <location>
        <begin position="291"/>
        <end position="316"/>
    </location>
</feature>
<evidence type="ECO:0000256" key="5">
    <source>
        <dbReference type="ARBA" id="ARBA00011882"/>
    </source>
</evidence>
<proteinExistence type="inferred from homology"/>
<dbReference type="Gene3D" id="2.60.40.420">
    <property type="entry name" value="Cupredoxins - blue copper proteins"/>
    <property type="match status" value="3"/>
</dbReference>
<evidence type="ECO:0000256" key="3">
    <source>
        <dbReference type="ARBA" id="ARBA00010609"/>
    </source>
</evidence>
<dbReference type="EMBL" id="JAFFJS010000001">
    <property type="protein sequence ID" value="MBM9432434.1"/>
    <property type="molecule type" value="Genomic_DNA"/>
</dbReference>
<sequence>MARGSFAPLSVACGVAWLLLTISSLGIRLIVDQPAGVIGNLGAVTLPLLGGGVAQIVVGALSYLLPVVIGGGPKHVRVRQARTDSGHVWRLVVPNACLALYVLASASLVLVVTSLAALVSVLATVACLVWATLPVSSSQLDQAPPPLIDGEGNIVPVPARRGSVLVSVGAVALLVVGAVAADPVSSGIVRPAAQTVAPSGETTEVDVTMVDMRFVPDRVTVPAGNELTIILTNSDGQSHDLVLDTGASSGRIAPGDTMVFEAGIIGGAVDGWCSIAGHRQMGMTLTIDVEGGPAPEASPHAGDHATPESDFDLAGNMDPDRYVDPRLARDTGVTEHRVTLRVSEMEKEVAPGLTQSLWLFNETMPGPTLHGQVGDTFIVTLVNDGTMGHSIDFHAGALAPDRPMRTIEPGEELTYTFTAERAGAWMYHCSTAPMSLHIANGMYGAVIIEPADLPDVDHEFVMVHGESYYGPPGEVADSEKIADGDHDTAHYNGYPNQYVHRPIEVAVGERVRFWVVDAGPNVSTSFHIVGGQFDTVWKEGDYLLGPQSQTGGSQALGLMPAEGGFVELVFPEAGTYTLVNHIMSEAERGAKGTIIVSESP</sequence>
<evidence type="ECO:0000259" key="15">
    <source>
        <dbReference type="Pfam" id="PF13473"/>
    </source>
</evidence>
<dbReference type="Pfam" id="PF07732">
    <property type="entry name" value="Cu-oxidase_3"/>
    <property type="match status" value="1"/>
</dbReference>
<dbReference type="Proteomes" id="UP000705983">
    <property type="component" value="Unassembled WGS sequence"/>
</dbReference>
<feature type="domain" description="Plastocyanin-like" evidence="14">
    <location>
        <begin position="346"/>
        <end position="451"/>
    </location>
</feature>
<dbReference type="PANTHER" id="PTHR11709">
    <property type="entry name" value="MULTI-COPPER OXIDASE"/>
    <property type="match status" value="1"/>
</dbReference>
<comment type="cofactor">
    <cofactor evidence="1">
        <name>Cu(+)</name>
        <dbReference type="ChEBI" id="CHEBI:49552"/>
    </cofactor>
</comment>
<evidence type="ECO:0000256" key="8">
    <source>
        <dbReference type="ARBA" id="ARBA00022737"/>
    </source>
</evidence>
<evidence type="ECO:0000256" key="11">
    <source>
        <dbReference type="ARBA" id="ARBA00049340"/>
    </source>
</evidence>
<accession>A0ABS2TGM8</accession>
<feature type="transmembrane region" description="Helical" evidence="13">
    <location>
        <begin position="44"/>
        <end position="68"/>
    </location>
</feature>
<comment type="cofactor">
    <cofactor evidence="2">
        <name>Cu(2+)</name>
        <dbReference type="ChEBI" id="CHEBI:29036"/>
    </cofactor>
</comment>
<dbReference type="PANTHER" id="PTHR11709:SF394">
    <property type="entry name" value="FI03373P-RELATED"/>
    <property type="match status" value="1"/>
</dbReference>
<evidence type="ECO:0000259" key="14">
    <source>
        <dbReference type="Pfam" id="PF07732"/>
    </source>
</evidence>
<evidence type="ECO:0000256" key="10">
    <source>
        <dbReference type="ARBA" id="ARBA00023008"/>
    </source>
</evidence>
<evidence type="ECO:0000313" key="17">
    <source>
        <dbReference type="Proteomes" id="UP000705983"/>
    </source>
</evidence>
<feature type="transmembrane region" description="Helical" evidence="13">
    <location>
        <begin position="115"/>
        <end position="133"/>
    </location>
</feature>
<evidence type="ECO:0000256" key="7">
    <source>
        <dbReference type="ARBA" id="ARBA00022723"/>
    </source>
</evidence>
<evidence type="ECO:0000256" key="6">
    <source>
        <dbReference type="ARBA" id="ARBA00017290"/>
    </source>
</evidence>
<dbReference type="Pfam" id="PF13473">
    <property type="entry name" value="Cupredoxin_1"/>
    <property type="match status" value="1"/>
</dbReference>
<keyword evidence="9" id="KW-0560">Oxidoreductase</keyword>
<name>A0ABS2TGM8_9ACTO</name>
<feature type="transmembrane region" description="Helical" evidence="13">
    <location>
        <begin position="88"/>
        <end position="109"/>
    </location>
</feature>
<dbReference type="InterPro" id="IPR001287">
    <property type="entry name" value="NO2-reductase_Cu"/>
</dbReference>
<dbReference type="InterPro" id="IPR045087">
    <property type="entry name" value="Cu-oxidase_fam"/>
</dbReference>
<dbReference type="CDD" id="cd04208">
    <property type="entry name" value="CuRO_2_CuNIR"/>
    <property type="match status" value="1"/>
</dbReference>
<comment type="subunit">
    <text evidence="4">Homotrimer.</text>
</comment>
<evidence type="ECO:0000256" key="4">
    <source>
        <dbReference type="ARBA" id="ARBA00011233"/>
    </source>
</evidence>
<feature type="domain" description="EfeO-type cupredoxin-like" evidence="15">
    <location>
        <begin position="197"/>
        <end position="261"/>
    </location>
</feature>
<evidence type="ECO:0000256" key="1">
    <source>
        <dbReference type="ARBA" id="ARBA00001960"/>
    </source>
</evidence>
<dbReference type="CDD" id="cd11020">
    <property type="entry name" value="CuRO_1_CuNIR"/>
    <property type="match status" value="1"/>
</dbReference>
<evidence type="ECO:0000256" key="12">
    <source>
        <dbReference type="SAM" id="MobiDB-lite"/>
    </source>
</evidence>
<keyword evidence="13" id="KW-0472">Membrane</keyword>
<protein>
    <recommendedName>
        <fullName evidence="6">Copper-containing nitrite reductase</fullName>
        <ecNumber evidence="5">1.7.2.1</ecNumber>
    </recommendedName>
</protein>
<organism evidence="16 17">
    <name type="scientific">Flaviflexus equikiangi</name>
    <dbReference type="NCBI Taxonomy" id="2758573"/>
    <lineage>
        <taxon>Bacteria</taxon>
        <taxon>Bacillati</taxon>
        <taxon>Actinomycetota</taxon>
        <taxon>Actinomycetes</taxon>
        <taxon>Actinomycetales</taxon>
        <taxon>Actinomycetaceae</taxon>
        <taxon>Flaviflexus</taxon>
    </lineage>
</organism>
<gene>
    <name evidence="16" type="ORF">JVW63_01745</name>
</gene>
<evidence type="ECO:0000256" key="2">
    <source>
        <dbReference type="ARBA" id="ARBA00001973"/>
    </source>
</evidence>
<evidence type="ECO:0000256" key="9">
    <source>
        <dbReference type="ARBA" id="ARBA00023002"/>
    </source>
</evidence>
<evidence type="ECO:0000256" key="13">
    <source>
        <dbReference type="SAM" id="Phobius"/>
    </source>
</evidence>
<reference evidence="17" key="1">
    <citation type="submission" date="2021-02" db="EMBL/GenBank/DDBJ databases">
        <title>Leucobacter sp. CX169.</title>
        <authorList>
            <person name="Cheng Y."/>
        </authorList>
    </citation>
    <scope>NUCLEOTIDE SEQUENCE [LARGE SCALE GENOMIC DNA]</scope>
    <source>
        <strain evidence="17">JY899</strain>
    </source>
</reference>
<dbReference type="SUPFAM" id="SSF49503">
    <property type="entry name" value="Cupredoxins"/>
    <property type="match status" value="3"/>
</dbReference>
<keyword evidence="13" id="KW-0812">Transmembrane</keyword>
<keyword evidence="17" id="KW-1185">Reference proteome</keyword>
<keyword evidence="7" id="KW-0479">Metal-binding</keyword>
<feature type="transmembrane region" description="Helical" evidence="13">
    <location>
        <begin position="164"/>
        <end position="181"/>
    </location>
</feature>
<dbReference type="EC" id="1.7.2.1" evidence="5"/>
<dbReference type="PRINTS" id="PR00695">
    <property type="entry name" value="CUNO2RDTASE"/>
</dbReference>
<keyword evidence="8" id="KW-0677">Repeat</keyword>
<dbReference type="InterPro" id="IPR028096">
    <property type="entry name" value="EfeO_Cupredoxin"/>
</dbReference>
<comment type="catalytic activity">
    <reaction evidence="11">
        <text>nitric oxide + Fe(III)-[cytochrome c] + H2O = Fe(II)-[cytochrome c] + nitrite + 2 H(+)</text>
        <dbReference type="Rhea" id="RHEA:15233"/>
        <dbReference type="Rhea" id="RHEA-COMP:10350"/>
        <dbReference type="Rhea" id="RHEA-COMP:14399"/>
        <dbReference type="ChEBI" id="CHEBI:15377"/>
        <dbReference type="ChEBI" id="CHEBI:15378"/>
        <dbReference type="ChEBI" id="CHEBI:16301"/>
        <dbReference type="ChEBI" id="CHEBI:16480"/>
        <dbReference type="ChEBI" id="CHEBI:29033"/>
        <dbReference type="ChEBI" id="CHEBI:29034"/>
        <dbReference type="EC" id="1.7.2.1"/>
    </reaction>
</comment>
<evidence type="ECO:0000313" key="16">
    <source>
        <dbReference type="EMBL" id="MBM9432434.1"/>
    </source>
</evidence>
<dbReference type="InterPro" id="IPR011707">
    <property type="entry name" value="Cu-oxidase-like_N"/>
</dbReference>